<keyword evidence="3" id="KW-0813">Transport</keyword>
<evidence type="ECO:0000256" key="8">
    <source>
        <dbReference type="SAM" id="Phobius"/>
    </source>
</evidence>
<dbReference type="PANTHER" id="PTHR42718">
    <property type="entry name" value="MAJOR FACILITATOR SUPERFAMILY MULTIDRUG TRANSPORTER MFSC"/>
    <property type="match status" value="1"/>
</dbReference>
<dbReference type="SUPFAM" id="SSF103473">
    <property type="entry name" value="MFS general substrate transporter"/>
    <property type="match status" value="1"/>
</dbReference>
<evidence type="ECO:0000256" key="2">
    <source>
        <dbReference type="ARBA" id="ARBA00008537"/>
    </source>
</evidence>
<dbReference type="Pfam" id="PF07690">
    <property type="entry name" value="MFS_1"/>
    <property type="match status" value="1"/>
</dbReference>
<gene>
    <name evidence="10" type="ORF">C1C97_011315</name>
</gene>
<comment type="caution">
    <text evidence="10">The sequence shown here is derived from an EMBL/GenBank/DDBJ whole genome shotgun (WGS) entry which is preliminary data.</text>
</comment>
<feature type="transmembrane region" description="Helical" evidence="8">
    <location>
        <begin position="144"/>
        <end position="166"/>
    </location>
</feature>
<dbReference type="Gene3D" id="1.20.1720.10">
    <property type="entry name" value="Multidrug resistance protein D"/>
    <property type="match status" value="1"/>
</dbReference>
<dbReference type="PROSITE" id="PS50850">
    <property type="entry name" value="MFS"/>
    <property type="match status" value="1"/>
</dbReference>
<dbReference type="InterPro" id="IPR036259">
    <property type="entry name" value="MFS_trans_sf"/>
</dbReference>
<keyword evidence="7 8" id="KW-0472">Membrane</keyword>
<keyword evidence="5 8" id="KW-0812">Transmembrane</keyword>
<dbReference type="PANTHER" id="PTHR42718:SF42">
    <property type="entry name" value="EXPORT PROTEIN"/>
    <property type="match status" value="1"/>
</dbReference>
<evidence type="ECO:0000256" key="4">
    <source>
        <dbReference type="ARBA" id="ARBA00022475"/>
    </source>
</evidence>
<dbReference type="GO" id="GO:0022857">
    <property type="term" value="F:transmembrane transporter activity"/>
    <property type="evidence" value="ECO:0007669"/>
    <property type="project" value="InterPro"/>
</dbReference>
<keyword evidence="4" id="KW-1003">Cell membrane</keyword>
<comment type="similarity">
    <text evidence="2">Belongs to the major facilitator superfamily. EmrB family.</text>
</comment>
<feature type="transmembrane region" description="Helical" evidence="8">
    <location>
        <begin position="21"/>
        <end position="49"/>
    </location>
</feature>
<evidence type="ECO:0000256" key="3">
    <source>
        <dbReference type="ARBA" id="ARBA00022448"/>
    </source>
</evidence>
<proteinExistence type="inferred from homology"/>
<evidence type="ECO:0000313" key="11">
    <source>
        <dbReference type="Proteomes" id="UP000249516"/>
    </source>
</evidence>
<evidence type="ECO:0000256" key="5">
    <source>
        <dbReference type="ARBA" id="ARBA00022692"/>
    </source>
</evidence>
<feature type="transmembrane region" description="Helical" evidence="8">
    <location>
        <begin position="235"/>
        <end position="257"/>
    </location>
</feature>
<feature type="transmembrane region" description="Helical" evidence="8">
    <location>
        <begin position="342"/>
        <end position="360"/>
    </location>
</feature>
<sequence>MTESTAPEARTETDPRAWRALWAMVLGFFMILVDATIVSTAIPAITAGLHTDISGVLWVTSGYLLAYAVPLLITGRLGDRFGPRTVYLWGLVVFTAASLWCGFAQDVTGLVTARVVQGLGAALMSPQTMTVITRMFPARTRGSALGIWGATAGVATLVGPLLGGILVDLAGWRWIFWVNVPVGVFALWRAARHLPRLPVRSHSLDVLGVVLSGVGLFLVVFGIQEGQAFHWSTVAGPVTIPVVIGAGAVVFVGFLVWQAFTPAEPLVPLGLLRQRNFTLANTAMAAVSLTVNSMIIPAMLYLQVVRGLDPTVAALSYAPMSLLSAVLAPVVGRALTRVTPRCLALPGMIVMAAGLAGYALSMRPGASVGLLAALTLVIGLGSALIWSPVSLTATSDLAPDVVGAGSGVFNATRQVAAAVGSAMMAVLMQARLAATLPPGADAAGAASGGSAQPLPEQLQAGFALAMTQSLMLPVAVLVLGAVATAFFRAPRWSRGDTAGA</sequence>
<dbReference type="NCBIfam" id="TIGR00711">
    <property type="entry name" value="efflux_EmrB"/>
    <property type="match status" value="1"/>
</dbReference>
<dbReference type="GO" id="GO:0005886">
    <property type="term" value="C:plasma membrane"/>
    <property type="evidence" value="ECO:0007669"/>
    <property type="project" value="UniProtKB-SubCell"/>
</dbReference>
<dbReference type="InterPro" id="IPR004638">
    <property type="entry name" value="EmrB-like"/>
</dbReference>
<keyword evidence="11" id="KW-1185">Reference proteome</keyword>
<feature type="transmembrane region" description="Helical" evidence="8">
    <location>
        <begin position="278"/>
        <end position="302"/>
    </location>
</feature>
<evidence type="ECO:0000256" key="6">
    <source>
        <dbReference type="ARBA" id="ARBA00022989"/>
    </source>
</evidence>
<dbReference type="PRINTS" id="PR01036">
    <property type="entry name" value="TCRTETB"/>
</dbReference>
<comment type="subcellular location">
    <subcellularLocation>
        <location evidence="1">Cell membrane</location>
        <topology evidence="1">Multi-pass membrane protein</topology>
    </subcellularLocation>
</comment>
<dbReference type="InterPro" id="IPR020846">
    <property type="entry name" value="MFS_dom"/>
</dbReference>
<evidence type="ECO:0000259" key="9">
    <source>
        <dbReference type="PROSITE" id="PS50850"/>
    </source>
</evidence>
<feature type="transmembrane region" description="Helical" evidence="8">
    <location>
        <begin position="366"/>
        <end position="386"/>
    </location>
</feature>
<evidence type="ECO:0000313" key="10">
    <source>
        <dbReference type="EMBL" id="RKQ33319.1"/>
    </source>
</evidence>
<feature type="transmembrane region" description="Helical" evidence="8">
    <location>
        <begin position="203"/>
        <end position="223"/>
    </location>
</feature>
<dbReference type="InterPro" id="IPR011701">
    <property type="entry name" value="MFS"/>
</dbReference>
<feature type="transmembrane region" description="Helical" evidence="8">
    <location>
        <begin position="55"/>
        <end position="74"/>
    </location>
</feature>
<dbReference type="AlphaFoldDB" id="A0A495A1H3"/>
<dbReference type="OrthoDB" id="7375466at2"/>
<feature type="domain" description="Major facilitator superfamily (MFS) profile" evidence="9">
    <location>
        <begin position="20"/>
        <end position="492"/>
    </location>
</feature>
<evidence type="ECO:0000256" key="1">
    <source>
        <dbReference type="ARBA" id="ARBA00004651"/>
    </source>
</evidence>
<feature type="transmembrane region" description="Helical" evidence="8">
    <location>
        <begin position="462"/>
        <end position="487"/>
    </location>
</feature>
<dbReference type="Proteomes" id="UP000249516">
    <property type="component" value="Unassembled WGS sequence"/>
</dbReference>
<keyword evidence="6 8" id="KW-1133">Transmembrane helix</keyword>
<protein>
    <submittedName>
        <fullName evidence="10">DHA2 family efflux MFS transporter permease subunit</fullName>
    </submittedName>
</protein>
<feature type="transmembrane region" description="Helical" evidence="8">
    <location>
        <begin position="172"/>
        <end position="191"/>
    </location>
</feature>
<dbReference type="EMBL" id="PNJG02000005">
    <property type="protein sequence ID" value="RKQ33319.1"/>
    <property type="molecule type" value="Genomic_DNA"/>
</dbReference>
<dbReference type="RefSeq" id="WP_121031931.1">
    <property type="nucleotide sequence ID" value="NZ_PNJG02000005.1"/>
</dbReference>
<evidence type="ECO:0000256" key="7">
    <source>
        <dbReference type="ARBA" id="ARBA00023136"/>
    </source>
</evidence>
<feature type="transmembrane region" description="Helical" evidence="8">
    <location>
        <begin position="314"/>
        <end position="335"/>
    </location>
</feature>
<name>A0A495A1H3_9MICC</name>
<feature type="transmembrane region" description="Helical" evidence="8">
    <location>
        <begin position="86"/>
        <end position="105"/>
    </location>
</feature>
<accession>A0A495A1H3</accession>
<dbReference type="FunFam" id="1.20.1720.10:FF:000021">
    <property type="entry name" value="Drug resistance transporter, EmrB/QacA subfamily"/>
    <property type="match status" value="1"/>
</dbReference>
<dbReference type="Gene3D" id="1.20.1250.20">
    <property type="entry name" value="MFS general substrate transporter like domains"/>
    <property type="match status" value="1"/>
</dbReference>
<reference evidence="10 11" key="1">
    <citation type="submission" date="2018-10" db="EMBL/GenBank/DDBJ databases">
        <title>Kocuria tytouropygialis sp. nov., isolated from the uropygial gland of an American barn owl (Tyto furcata).</title>
        <authorList>
            <person name="Braun M.S."/>
            <person name="Wang E."/>
            <person name="Zimmermann S."/>
            <person name="Wagner H."/>
            <person name="Wink M."/>
        </authorList>
    </citation>
    <scope>NUCLEOTIDE SEQUENCE [LARGE SCALE GENOMIC DNA]</scope>
    <source>
        <strain evidence="10 11">442</strain>
    </source>
</reference>
<organism evidence="10 11">
    <name type="scientific">Kocuria tytonis</name>
    <dbReference type="NCBI Taxonomy" id="2054280"/>
    <lineage>
        <taxon>Bacteria</taxon>
        <taxon>Bacillati</taxon>
        <taxon>Actinomycetota</taxon>
        <taxon>Actinomycetes</taxon>
        <taxon>Micrococcales</taxon>
        <taxon>Micrococcaceae</taxon>
        <taxon>Kocuria</taxon>
    </lineage>
</organism>